<dbReference type="InParanoid" id="A0A545B027"/>
<protein>
    <submittedName>
        <fullName evidence="2">Helix-turn-helix transcriptional regulator</fullName>
    </submittedName>
</protein>
<dbReference type="AlphaFoldDB" id="A0A545B027"/>
<dbReference type="SMART" id="SM00418">
    <property type="entry name" value="HTH_ARSR"/>
    <property type="match status" value="1"/>
</dbReference>
<organism evidence="2 3">
    <name type="scientific">Cryptosporangium phraense</name>
    <dbReference type="NCBI Taxonomy" id="2593070"/>
    <lineage>
        <taxon>Bacteria</taxon>
        <taxon>Bacillati</taxon>
        <taxon>Actinomycetota</taxon>
        <taxon>Actinomycetes</taxon>
        <taxon>Cryptosporangiales</taxon>
        <taxon>Cryptosporangiaceae</taxon>
        <taxon>Cryptosporangium</taxon>
    </lineage>
</organism>
<dbReference type="Proteomes" id="UP000317982">
    <property type="component" value="Unassembled WGS sequence"/>
</dbReference>
<dbReference type="EMBL" id="VIRS01000001">
    <property type="protein sequence ID" value="TQS46943.1"/>
    <property type="molecule type" value="Genomic_DNA"/>
</dbReference>
<sequence>MELTDPTAIRALSHPLRLDLLDLLATRGSMTAATAGRILGVPQANCSFHLRQLAKYGFVEDAGPGDDKRARQWRLPDPRPTIRVESNPAVQQELETLVIEREANAALDYARRTDPEAVDWRRHAGPVSAIAVVTPEEAAELRRQWLELLEPYLNRRAPGRPTRFFLSATPMKGDDDDRL</sequence>
<dbReference type="InterPro" id="IPR036388">
    <property type="entry name" value="WH-like_DNA-bd_sf"/>
</dbReference>
<proteinExistence type="predicted"/>
<dbReference type="InterPro" id="IPR036390">
    <property type="entry name" value="WH_DNA-bd_sf"/>
</dbReference>
<comment type="caution">
    <text evidence="2">The sequence shown here is derived from an EMBL/GenBank/DDBJ whole genome shotgun (WGS) entry which is preliminary data.</text>
</comment>
<dbReference type="RefSeq" id="WP_142702561.1">
    <property type="nucleotide sequence ID" value="NZ_VIRS01000001.1"/>
</dbReference>
<dbReference type="InterPro" id="IPR001845">
    <property type="entry name" value="HTH_ArsR_DNA-bd_dom"/>
</dbReference>
<dbReference type="Gene3D" id="1.10.10.10">
    <property type="entry name" value="Winged helix-like DNA-binding domain superfamily/Winged helix DNA-binding domain"/>
    <property type="match status" value="1"/>
</dbReference>
<feature type="domain" description="HTH arsR-type" evidence="1">
    <location>
        <begin position="7"/>
        <end position="95"/>
    </location>
</feature>
<evidence type="ECO:0000259" key="1">
    <source>
        <dbReference type="SMART" id="SM00418"/>
    </source>
</evidence>
<reference evidence="2 3" key="1">
    <citation type="submission" date="2019-07" db="EMBL/GenBank/DDBJ databases">
        <title>Cryptosporangium phraense sp. nov., isolated from plant litter.</title>
        <authorList>
            <person name="Suriyachadkun C."/>
        </authorList>
    </citation>
    <scope>NUCLEOTIDE SEQUENCE [LARGE SCALE GENOMIC DNA]</scope>
    <source>
        <strain evidence="2 3">A-T 5661</strain>
    </source>
</reference>
<dbReference type="GO" id="GO:0003700">
    <property type="term" value="F:DNA-binding transcription factor activity"/>
    <property type="evidence" value="ECO:0007669"/>
    <property type="project" value="InterPro"/>
</dbReference>
<dbReference type="OrthoDB" id="7945987at2"/>
<evidence type="ECO:0000313" key="2">
    <source>
        <dbReference type="EMBL" id="TQS46943.1"/>
    </source>
</evidence>
<dbReference type="Pfam" id="PF12840">
    <property type="entry name" value="HTH_20"/>
    <property type="match status" value="1"/>
</dbReference>
<gene>
    <name evidence="2" type="ORF">FL583_01320</name>
</gene>
<dbReference type="SUPFAM" id="SSF46785">
    <property type="entry name" value="Winged helix' DNA-binding domain"/>
    <property type="match status" value="1"/>
</dbReference>
<name>A0A545B027_9ACTN</name>
<accession>A0A545B027</accession>
<keyword evidence="3" id="KW-1185">Reference proteome</keyword>
<evidence type="ECO:0000313" key="3">
    <source>
        <dbReference type="Proteomes" id="UP000317982"/>
    </source>
</evidence>